<reference evidence="1" key="1">
    <citation type="journal article" date="2019" name="Sci. Rep.">
        <title>Draft genome of Tanacetum cinerariifolium, the natural source of mosquito coil.</title>
        <authorList>
            <person name="Yamashiro T."/>
            <person name="Shiraishi A."/>
            <person name="Satake H."/>
            <person name="Nakayama K."/>
        </authorList>
    </citation>
    <scope>NUCLEOTIDE SEQUENCE</scope>
</reference>
<comment type="caution">
    <text evidence="1">The sequence shown here is derived from an EMBL/GenBank/DDBJ whole genome shotgun (WGS) entry which is preliminary data.</text>
</comment>
<gene>
    <name evidence="1" type="ORF">Tci_887197</name>
</gene>
<organism evidence="1">
    <name type="scientific">Tanacetum cinerariifolium</name>
    <name type="common">Dalmatian daisy</name>
    <name type="synonym">Chrysanthemum cinerariifolium</name>
    <dbReference type="NCBI Taxonomy" id="118510"/>
    <lineage>
        <taxon>Eukaryota</taxon>
        <taxon>Viridiplantae</taxon>
        <taxon>Streptophyta</taxon>
        <taxon>Embryophyta</taxon>
        <taxon>Tracheophyta</taxon>
        <taxon>Spermatophyta</taxon>
        <taxon>Magnoliopsida</taxon>
        <taxon>eudicotyledons</taxon>
        <taxon>Gunneridae</taxon>
        <taxon>Pentapetalae</taxon>
        <taxon>asterids</taxon>
        <taxon>campanulids</taxon>
        <taxon>Asterales</taxon>
        <taxon>Asteraceae</taxon>
        <taxon>Asteroideae</taxon>
        <taxon>Anthemideae</taxon>
        <taxon>Anthemidinae</taxon>
        <taxon>Tanacetum</taxon>
    </lineage>
</organism>
<dbReference type="EMBL" id="BKCJ011284972">
    <property type="protein sequence ID" value="GFD15228.1"/>
    <property type="molecule type" value="Genomic_DNA"/>
</dbReference>
<proteinExistence type="predicted"/>
<evidence type="ECO:0000313" key="1">
    <source>
        <dbReference type="EMBL" id="GFD15228.1"/>
    </source>
</evidence>
<feature type="non-terminal residue" evidence="1">
    <location>
        <position position="1"/>
    </location>
</feature>
<dbReference type="AlphaFoldDB" id="A0A699U1N7"/>
<name>A0A699U1N7_TANCI</name>
<protein>
    <submittedName>
        <fullName evidence="1">Uncharacterized protein</fullName>
    </submittedName>
</protein>
<accession>A0A699U1N7</accession>
<sequence length="79" mass="8883">NEYKKSLSDIFNQAIASRWSDGVKVKHTQEDGVAILAGAADYDPHYKDTFMSAFDSLFTQSYLYGEKIAESFRLPLGDL</sequence>